<keyword evidence="3" id="KW-0804">Transcription</keyword>
<evidence type="ECO:0000256" key="3">
    <source>
        <dbReference type="ARBA" id="ARBA00023163"/>
    </source>
</evidence>
<dbReference type="GO" id="GO:0003677">
    <property type="term" value="F:DNA binding"/>
    <property type="evidence" value="ECO:0007669"/>
    <property type="project" value="UniProtKB-KW"/>
</dbReference>
<dbReference type="InterPro" id="IPR016032">
    <property type="entry name" value="Sig_transdc_resp-reg_C-effctor"/>
</dbReference>
<evidence type="ECO:0000256" key="2">
    <source>
        <dbReference type="ARBA" id="ARBA00023125"/>
    </source>
</evidence>
<keyword evidence="2" id="KW-0238">DNA-binding</keyword>
<keyword evidence="6" id="KW-1185">Reference proteome</keyword>
<sequence length="384" mass="42109">MGVWDVDRLVAEVRRLSLRGMRREEFHQELAARIRRAVPIDATCWHGLDPRTLMLTSANPVELLAGGFMTLENQPAAAWSVLASEYERDDHNTFASIARRRAPVGILGESTRGRPERSARYREFLAPHGTPFELRAAFVSRGRAWGCVVFHRTAATGDFTHREAGVVARLSRPIAEGLRASIRLDAARRCDNDAAPGLVLLGRRDEVELVTPPARALLDDLAGESSSRPHKVPLPLPSLAAVARHHARGIPDRAAPSMDVPTRAGWVSLHASVPDGAGSDRVAIVIQRAAPEAAIALELEAYGLTDREREVAGLAVRGFSTVALAEQLHLSPWTIQDHFKSIFEKTGTRSRRQLRALVFFEEYLPAINARRPLDAKGSLTRAGG</sequence>
<accession>A0A4R4XDC1</accession>
<feature type="domain" description="HTH luxR-type" evidence="4">
    <location>
        <begin position="301"/>
        <end position="358"/>
    </location>
</feature>
<dbReference type="CDD" id="cd06170">
    <property type="entry name" value="LuxR_C_like"/>
    <property type="match status" value="1"/>
</dbReference>
<evidence type="ECO:0000259" key="4">
    <source>
        <dbReference type="SMART" id="SM00421"/>
    </source>
</evidence>
<dbReference type="SMART" id="SM00421">
    <property type="entry name" value="HTH_LUXR"/>
    <property type="match status" value="1"/>
</dbReference>
<dbReference type="OrthoDB" id="9815744at2"/>
<gene>
    <name evidence="5" type="ORF">E1218_06265</name>
</gene>
<dbReference type="PRINTS" id="PR00038">
    <property type="entry name" value="HTHLUXR"/>
</dbReference>
<dbReference type="Gene3D" id="1.10.10.10">
    <property type="entry name" value="Winged helix-like DNA-binding domain superfamily/Winged helix DNA-binding domain"/>
    <property type="match status" value="1"/>
</dbReference>
<dbReference type="AlphaFoldDB" id="A0A4R4XDC1"/>
<dbReference type="PANTHER" id="PTHR44688">
    <property type="entry name" value="DNA-BINDING TRANSCRIPTIONAL ACTIVATOR DEVR_DOSR"/>
    <property type="match status" value="1"/>
</dbReference>
<dbReference type="EMBL" id="SMKR01000018">
    <property type="protein sequence ID" value="TDD28716.1"/>
    <property type="molecule type" value="Genomic_DNA"/>
</dbReference>
<dbReference type="InterPro" id="IPR036388">
    <property type="entry name" value="WH-like_DNA-bd_sf"/>
</dbReference>
<evidence type="ECO:0000313" key="6">
    <source>
        <dbReference type="Proteomes" id="UP000295172"/>
    </source>
</evidence>
<dbReference type="Pfam" id="PF00196">
    <property type="entry name" value="GerE"/>
    <property type="match status" value="1"/>
</dbReference>
<evidence type="ECO:0000256" key="1">
    <source>
        <dbReference type="ARBA" id="ARBA00023015"/>
    </source>
</evidence>
<name>A0A4R4XDC1_9ACTN</name>
<dbReference type="InterPro" id="IPR000792">
    <property type="entry name" value="Tscrpt_reg_LuxR_C"/>
</dbReference>
<evidence type="ECO:0000313" key="5">
    <source>
        <dbReference type="EMBL" id="TDD28716.1"/>
    </source>
</evidence>
<dbReference type="SUPFAM" id="SSF46894">
    <property type="entry name" value="C-terminal effector domain of the bipartite response regulators"/>
    <property type="match status" value="1"/>
</dbReference>
<comment type="caution">
    <text evidence="5">The sequence shown here is derived from an EMBL/GenBank/DDBJ whole genome shotgun (WGS) entry which is preliminary data.</text>
</comment>
<organism evidence="5 6">
    <name type="scientific">Kribbella turkmenica</name>
    <dbReference type="NCBI Taxonomy" id="2530375"/>
    <lineage>
        <taxon>Bacteria</taxon>
        <taxon>Bacillati</taxon>
        <taxon>Actinomycetota</taxon>
        <taxon>Actinomycetes</taxon>
        <taxon>Propionibacteriales</taxon>
        <taxon>Kribbellaceae</taxon>
        <taxon>Kribbella</taxon>
    </lineage>
</organism>
<reference evidence="5 6" key="1">
    <citation type="submission" date="2019-02" db="EMBL/GenBank/DDBJ databases">
        <title>Draft genome sequences of novel Actinobacteria.</title>
        <authorList>
            <person name="Sahin N."/>
            <person name="Ay H."/>
            <person name="Saygin H."/>
        </authorList>
    </citation>
    <scope>NUCLEOTIDE SEQUENCE [LARGE SCALE GENOMIC DNA]</scope>
    <source>
        <strain evidence="5 6">16K104</strain>
    </source>
</reference>
<dbReference type="GO" id="GO:0006355">
    <property type="term" value="P:regulation of DNA-templated transcription"/>
    <property type="evidence" value="ECO:0007669"/>
    <property type="project" value="InterPro"/>
</dbReference>
<dbReference type="PANTHER" id="PTHR44688:SF16">
    <property type="entry name" value="DNA-BINDING TRANSCRIPTIONAL ACTIVATOR DEVR_DOSR"/>
    <property type="match status" value="1"/>
</dbReference>
<dbReference type="Proteomes" id="UP000295172">
    <property type="component" value="Unassembled WGS sequence"/>
</dbReference>
<proteinExistence type="predicted"/>
<protein>
    <submittedName>
        <fullName evidence="5">LuxR family transcriptional regulator</fullName>
    </submittedName>
</protein>
<keyword evidence="1" id="KW-0805">Transcription regulation</keyword>